<dbReference type="PANTHER" id="PTHR43677">
    <property type="entry name" value="SHORT-CHAIN DEHYDROGENASE/REDUCTASE"/>
    <property type="match status" value="1"/>
</dbReference>
<dbReference type="AlphaFoldDB" id="A0A813KD19"/>
<dbReference type="Gene3D" id="3.40.50.720">
    <property type="entry name" value="NAD(P)-binding Rossmann-like Domain"/>
    <property type="match status" value="1"/>
</dbReference>
<dbReference type="Proteomes" id="UP000626109">
    <property type="component" value="Unassembled WGS sequence"/>
</dbReference>
<dbReference type="GO" id="GO:0016491">
    <property type="term" value="F:oxidoreductase activity"/>
    <property type="evidence" value="ECO:0007669"/>
    <property type="project" value="InterPro"/>
</dbReference>
<dbReference type="Gene3D" id="3.90.180.10">
    <property type="entry name" value="Medium-chain alcohol dehydrogenases, catalytic domain"/>
    <property type="match status" value="1"/>
</dbReference>
<dbReference type="Pfam" id="PF00107">
    <property type="entry name" value="ADH_zinc_N"/>
    <property type="match status" value="1"/>
</dbReference>
<dbReference type="SUPFAM" id="SSF51735">
    <property type="entry name" value="NAD(P)-binding Rossmann-fold domains"/>
    <property type="match status" value="1"/>
</dbReference>
<dbReference type="Pfam" id="PF08240">
    <property type="entry name" value="ADH_N"/>
    <property type="match status" value="1"/>
</dbReference>
<proteinExistence type="predicted"/>
<dbReference type="EMBL" id="CAJNNW010030507">
    <property type="protein sequence ID" value="CAE8703660.1"/>
    <property type="molecule type" value="Genomic_DNA"/>
</dbReference>
<feature type="domain" description="Enoyl reductase (ER)" evidence="1">
    <location>
        <begin position="1"/>
        <end position="211"/>
    </location>
</feature>
<sequence length="213" mass="22901">AAVLCELPRKSKLEDDEVRIEVRSASLNFPELLMMQNKYQYKPQLPFVLCTEGAGVVKEIGSKVSNVRPGDRVMFATMQGCACEELVLPAQVCCRLPDPLSFSQGAGFYMGYTTGYHALVTRGRLKAGEWLLVTGAGGGMGTMAVELGKALGARVIAAASSDEKLEACKKLGADFVVNYSKQDLKTAVGEITNGEMCDVIYDPVGGQIFDQCV</sequence>
<dbReference type="SMART" id="SM00829">
    <property type="entry name" value="PKS_ER"/>
    <property type="match status" value="1"/>
</dbReference>
<dbReference type="InterPro" id="IPR051397">
    <property type="entry name" value="Zn-ADH-like_protein"/>
</dbReference>
<name>A0A813KD19_POLGL</name>
<dbReference type="InterPro" id="IPR020843">
    <property type="entry name" value="ER"/>
</dbReference>
<comment type="caution">
    <text evidence="2">The sequence shown here is derived from an EMBL/GenBank/DDBJ whole genome shotgun (WGS) entry which is preliminary data.</text>
</comment>
<evidence type="ECO:0000259" key="1">
    <source>
        <dbReference type="SMART" id="SM00829"/>
    </source>
</evidence>
<dbReference type="SUPFAM" id="SSF50129">
    <property type="entry name" value="GroES-like"/>
    <property type="match status" value="1"/>
</dbReference>
<feature type="non-terminal residue" evidence="2">
    <location>
        <position position="213"/>
    </location>
</feature>
<dbReference type="InterPro" id="IPR013149">
    <property type="entry name" value="ADH-like_C"/>
</dbReference>
<dbReference type="InterPro" id="IPR036291">
    <property type="entry name" value="NAD(P)-bd_dom_sf"/>
</dbReference>
<feature type="non-terminal residue" evidence="2">
    <location>
        <position position="1"/>
    </location>
</feature>
<accession>A0A813KD19</accession>
<dbReference type="InterPro" id="IPR013154">
    <property type="entry name" value="ADH-like_N"/>
</dbReference>
<evidence type="ECO:0000313" key="3">
    <source>
        <dbReference type="Proteomes" id="UP000626109"/>
    </source>
</evidence>
<evidence type="ECO:0000313" key="2">
    <source>
        <dbReference type="EMBL" id="CAE8703660.1"/>
    </source>
</evidence>
<dbReference type="InterPro" id="IPR011032">
    <property type="entry name" value="GroES-like_sf"/>
</dbReference>
<reference evidence="2" key="1">
    <citation type="submission" date="2021-02" db="EMBL/GenBank/DDBJ databases">
        <authorList>
            <person name="Dougan E. K."/>
            <person name="Rhodes N."/>
            <person name="Thang M."/>
            <person name="Chan C."/>
        </authorList>
    </citation>
    <scope>NUCLEOTIDE SEQUENCE</scope>
</reference>
<dbReference type="PANTHER" id="PTHR43677:SF4">
    <property type="entry name" value="QUINONE OXIDOREDUCTASE-LIKE PROTEIN 2"/>
    <property type="match status" value="1"/>
</dbReference>
<organism evidence="2 3">
    <name type="scientific">Polarella glacialis</name>
    <name type="common">Dinoflagellate</name>
    <dbReference type="NCBI Taxonomy" id="89957"/>
    <lineage>
        <taxon>Eukaryota</taxon>
        <taxon>Sar</taxon>
        <taxon>Alveolata</taxon>
        <taxon>Dinophyceae</taxon>
        <taxon>Suessiales</taxon>
        <taxon>Suessiaceae</taxon>
        <taxon>Polarella</taxon>
    </lineage>
</organism>
<protein>
    <recommendedName>
        <fullName evidence="1">Enoyl reductase (ER) domain-containing protein</fullName>
    </recommendedName>
</protein>
<gene>
    <name evidence="2" type="ORF">PGLA2088_LOCUS32911</name>
</gene>